<gene>
    <name evidence="1" type="ORF">EV182_001726</name>
</gene>
<evidence type="ECO:0000313" key="1">
    <source>
        <dbReference type="EMBL" id="KAJ1675204.1"/>
    </source>
</evidence>
<evidence type="ECO:0000313" key="2">
    <source>
        <dbReference type="Proteomes" id="UP001145114"/>
    </source>
</evidence>
<name>A0ACC1HMR0_9FUNG</name>
<comment type="caution">
    <text evidence="1">The sequence shown here is derived from an EMBL/GenBank/DDBJ whole genome shotgun (WGS) entry which is preliminary data.</text>
</comment>
<sequence>MPPAGSSPPTHQQRVIAFITAYDFFHYKLRGSSYEDNFMNYFAACYTLSNLAFTIYSQLTFNKALLVGRICGGLSLCLTTFVLTMFFPSMSKLEGTLAFYIFLGSLIAASAGTGLAQPSIYAYCSPMPHIYIQGIMSGQAIAGLAASVIQLLTAYSTASPRSLHLLDPVADAPPKILLRTTVYFLVVSLIAAMGLASFIFIRRHPVYLDSVAATGWQQAHQEAAPADQDRGSGSPAIPTCRDSSLVRDLMPIRHYMWAVVTVFMTTISLFPAITSLVSSADSRHPTRFLKEWHFLALNVGDLAGRQLSTVPVLFEWFKSGRTLNLAAQLRWLFVPLVLSCNIVYSNGDGSHQGFFAGLITSDLAFLTIVLALGVTTGFLVSLTMMMGPKASSNPERAGGALALGLAVGLALGSVMSFPVRALGCLCNPFE</sequence>
<protein>
    <submittedName>
        <fullName evidence="1">Uncharacterized protein</fullName>
    </submittedName>
</protein>
<accession>A0ACC1HMR0</accession>
<organism evidence="1 2">
    <name type="scientific">Spiromyces aspiralis</name>
    <dbReference type="NCBI Taxonomy" id="68401"/>
    <lineage>
        <taxon>Eukaryota</taxon>
        <taxon>Fungi</taxon>
        <taxon>Fungi incertae sedis</taxon>
        <taxon>Zoopagomycota</taxon>
        <taxon>Kickxellomycotina</taxon>
        <taxon>Kickxellomycetes</taxon>
        <taxon>Kickxellales</taxon>
        <taxon>Kickxellaceae</taxon>
        <taxon>Spiromyces</taxon>
    </lineage>
</organism>
<reference evidence="1" key="1">
    <citation type="submission" date="2022-06" db="EMBL/GenBank/DDBJ databases">
        <title>Phylogenomic reconstructions and comparative analyses of Kickxellomycotina fungi.</title>
        <authorList>
            <person name="Reynolds N.K."/>
            <person name="Stajich J.E."/>
            <person name="Barry K."/>
            <person name="Grigoriev I.V."/>
            <person name="Crous P."/>
            <person name="Smith M.E."/>
        </authorList>
    </citation>
    <scope>NUCLEOTIDE SEQUENCE</scope>
    <source>
        <strain evidence="1">RSA 2271</strain>
    </source>
</reference>
<proteinExistence type="predicted"/>
<keyword evidence="2" id="KW-1185">Reference proteome</keyword>
<dbReference type="EMBL" id="JAMZIH010005426">
    <property type="protein sequence ID" value="KAJ1675204.1"/>
    <property type="molecule type" value="Genomic_DNA"/>
</dbReference>
<dbReference type="Proteomes" id="UP001145114">
    <property type="component" value="Unassembled WGS sequence"/>
</dbReference>